<proteinExistence type="predicted"/>
<evidence type="ECO:0000313" key="2">
    <source>
        <dbReference type="Proteomes" id="UP000324222"/>
    </source>
</evidence>
<gene>
    <name evidence="1" type="ORF">E2C01_007211</name>
</gene>
<name>A0A5B7D0A8_PORTR</name>
<protein>
    <submittedName>
        <fullName evidence="1">Uncharacterized protein</fullName>
    </submittedName>
</protein>
<accession>A0A5B7D0A8</accession>
<comment type="caution">
    <text evidence="1">The sequence shown here is derived from an EMBL/GenBank/DDBJ whole genome shotgun (WGS) entry which is preliminary data.</text>
</comment>
<dbReference type="EMBL" id="VSRR010000353">
    <property type="protein sequence ID" value="MPC14444.1"/>
    <property type="molecule type" value="Genomic_DNA"/>
</dbReference>
<keyword evidence="2" id="KW-1185">Reference proteome</keyword>
<sequence>MHVLEVQDSGGRYILTLYTFSNSETRFIHTVILLLSQNYGPLSGHGGGRDNSQALRVAT</sequence>
<organism evidence="1 2">
    <name type="scientific">Portunus trituberculatus</name>
    <name type="common">Swimming crab</name>
    <name type="synonym">Neptunus trituberculatus</name>
    <dbReference type="NCBI Taxonomy" id="210409"/>
    <lineage>
        <taxon>Eukaryota</taxon>
        <taxon>Metazoa</taxon>
        <taxon>Ecdysozoa</taxon>
        <taxon>Arthropoda</taxon>
        <taxon>Crustacea</taxon>
        <taxon>Multicrustacea</taxon>
        <taxon>Malacostraca</taxon>
        <taxon>Eumalacostraca</taxon>
        <taxon>Eucarida</taxon>
        <taxon>Decapoda</taxon>
        <taxon>Pleocyemata</taxon>
        <taxon>Brachyura</taxon>
        <taxon>Eubrachyura</taxon>
        <taxon>Portunoidea</taxon>
        <taxon>Portunidae</taxon>
        <taxon>Portuninae</taxon>
        <taxon>Portunus</taxon>
    </lineage>
</organism>
<dbReference type="Proteomes" id="UP000324222">
    <property type="component" value="Unassembled WGS sequence"/>
</dbReference>
<reference evidence="1 2" key="1">
    <citation type="submission" date="2019-05" db="EMBL/GenBank/DDBJ databases">
        <title>Another draft genome of Portunus trituberculatus and its Hox gene families provides insights of decapod evolution.</title>
        <authorList>
            <person name="Jeong J.-H."/>
            <person name="Song I."/>
            <person name="Kim S."/>
            <person name="Choi T."/>
            <person name="Kim D."/>
            <person name="Ryu S."/>
            <person name="Kim W."/>
        </authorList>
    </citation>
    <scope>NUCLEOTIDE SEQUENCE [LARGE SCALE GENOMIC DNA]</scope>
    <source>
        <tissue evidence="1">Muscle</tissue>
    </source>
</reference>
<evidence type="ECO:0000313" key="1">
    <source>
        <dbReference type="EMBL" id="MPC14444.1"/>
    </source>
</evidence>
<dbReference type="AlphaFoldDB" id="A0A5B7D0A8"/>